<dbReference type="Gene3D" id="3.40.50.2000">
    <property type="entry name" value="Glycogen Phosphorylase B"/>
    <property type="match status" value="1"/>
</dbReference>
<keyword evidence="2" id="KW-1185">Reference proteome</keyword>
<evidence type="ECO:0000313" key="1">
    <source>
        <dbReference type="EMBL" id="MEQ6917336.1"/>
    </source>
</evidence>
<dbReference type="RefSeq" id="WP_349761602.1">
    <property type="nucleotide sequence ID" value="NZ_JBEGCJ010000003.1"/>
</dbReference>
<gene>
    <name evidence="1" type="ORF">ABE960_07365</name>
</gene>
<protein>
    <submittedName>
        <fullName evidence="1">Uncharacterized protein</fullName>
    </submittedName>
</protein>
<name>A0ABV1NE53_9GAMM</name>
<reference evidence="1 2" key="1">
    <citation type="submission" date="2024-05" db="EMBL/GenBank/DDBJ databases">
        <title>Halomonas sp. SSM6 16S ribosomal RNA gene Genome sequencing and assembly.</title>
        <authorList>
            <person name="Yook S."/>
        </authorList>
    </citation>
    <scope>NUCLEOTIDE SEQUENCE [LARGE SCALE GENOMIC DNA]</scope>
    <source>
        <strain evidence="1 2">SSM6</strain>
    </source>
</reference>
<organism evidence="1 2">
    <name type="scientific">Halomonas aquatica</name>
    <dbReference type="NCBI Taxonomy" id="3151123"/>
    <lineage>
        <taxon>Bacteria</taxon>
        <taxon>Pseudomonadati</taxon>
        <taxon>Pseudomonadota</taxon>
        <taxon>Gammaproteobacteria</taxon>
        <taxon>Oceanospirillales</taxon>
        <taxon>Halomonadaceae</taxon>
        <taxon>Halomonas</taxon>
    </lineage>
</organism>
<dbReference type="EMBL" id="JBEGCJ010000003">
    <property type="protein sequence ID" value="MEQ6917336.1"/>
    <property type="molecule type" value="Genomic_DNA"/>
</dbReference>
<sequence>MSEKLKGLMNYPGITYIQLWRQSDWGVYCRRNEVFTHFLEVDEDTENIFHIEEMTLKVFLIRFVNLLTGKANDNVRQHIFKCLSTKPIKTSGKIFVSAVLSLGSNNVPILRSINTFIIKIQLRFKLRGVGGTKVLIVYPPSLMALAGIQCLKHDLLAFDLIDDVAARCEDDNKKIIIESLYSEILPKADKVITTGASLKRYSRFCPVPVEVVPNGVDLSPYEKAKNEAQNIKQEQVVGYVGSINKTFDPSLVEECLRELPDVKFIFFGFYDSTGEKHLSVFNKYKNFTFNGSLHHSRVPGFLTSCDVLIMPKANDVSTVGGDSMKIYQYLATGNSIVSTGVDPASSFSDVITIAEDPVSFADAVKSALSEASVLKREKRVQYAAQNSWSVKVKNFTVDIKDILRKKGAWK</sequence>
<dbReference type="PANTHER" id="PTHR12526:SF622">
    <property type="entry name" value="GLYCOSYLTRANSFERASE (GROUP I)"/>
    <property type="match status" value="1"/>
</dbReference>
<evidence type="ECO:0000313" key="2">
    <source>
        <dbReference type="Proteomes" id="UP001442468"/>
    </source>
</evidence>
<proteinExistence type="predicted"/>
<dbReference type="SUPFAM" id="SSF53756">
    <property type="entry name" value="UDP-Glycosyltransferase/glycogen phosphorylase"/>
    <property type="match status" value="1"/>
</dbReference>
<accession>A0ABV1NE53</accession>
<dbReference type="Proteomes" id="UP001442468">
    <property type="component" value="Unassembled WGS sequence"/>
</dbReference>
<dbReference type="PANTHER" id="PTHR12526">
    <property type="entry name" value="GLYCOSYLTRANSFERASE"/>
    <property type="match status" value="1"/>
</dbReference>
<comment type="caution">
    <text evidence="1">The sequence shown here is derived from an EMBL/GenBank/DDBJ whole genome shotgun (WGS) entry which is preliminary data.</text>
</comment>